<reference evidence="2" key="1">
    <citation type="submission" date="2013-11" db="EMBL/GenBank/DDBJ databases">
        <title>Draft genome sequence from a member of Zhouia, isolated tidal flat.</title>
        <authorList>
            <person name="Jin H."/>
            <person name="Jeon C.O."/>
        </authorList>
    </citation>
    <scope>NUCLEOTIDE SEQUENCE [LARGE SCALE GENOMIC DNA]</scope>
    <source>
        <strain evidence="2">AD3</strain>
    </source>
</reference>
<sequence>MSSKRYCYALDLINDEELIAAYKKYHENVWPEIIKGIKDSGITSMEIYHVADRLFMIMEVNESFSFEKKVEMDANNPREKEWQDLMWKYQKALPCAKPGEKWILMDRIFKL</sequence>
<dbReference type="Proteomes" id="UP000018850">
    <property type="component" value="Unassembled WGS sequence"/>
</dbReference>
<dbReference type="GO" id="GO:0016857">
    <property type="term" value="F:racemase and epimerase activity, acting on carbohydrates and derivatives"/>
    <property type="evidence" value="ECO:0007669"/>
    <property type="project" value="InterPro"/>
</dbReference>
<dbReference type="PANTHER" id="PTHR43239">
    <property type="entry name" value="UPF0734 PROTEIN DDB_G0273871/DDB_G0273177"/>
    <property type="match status" value="1"/>
</dbReference>
<dbReference type="SUPFAM" id="SSF54909">
    <property type="entry name" value="Dimeric alpha+beta barrel"/>
    <property type="match status" value="1"/>
</dbReference>
<name>W2UM88_9FLAO</name>
<dbReference type="InterPro" id="IPR008000">
    <property type="entry name" value="Rham/fucose_mutarotase"/>
</dbReference>
<dbReference type="Gene3D" id="3.30.70.100">
    <property type="match status" value="1"/>
</dbReference>
<comment type="caution">
    <text evidence="1">The sequence shown here is derived from an EMBL/GenBank/DDBJ whole genome shotgun (WGS) entry which is preliminary data.</text>
</comment>
<protein>
    <recommendedName>
        <fullName evidence="3">L-rhamnose mutarotase</fullName>
    </recommendedName>
</protein>
<proteinExistence type="predicted"/>
<evidence type="ECO:0008006" key="3">
    <source>
        <dbReference type="Google" id="ProtNLM"/>
    </source>
</evidence>
<dbReference type="PATRIC" id="fig|1286632.3.peg.1877"/>
<reference evidence="1 2" key="2">
    <citation type="journal article" date="2016" name="Genome Announc.">
        <title>Draft Genome Sequence of Zhouia amylolytica AD3, Isolated from Tidal Flat Sediment.</title>
        <authorList>
            <person name="Jia B."/>
            <person name="Jin H.M."/>
            <person name="Lee H.J."/>
            <person name="Jeon C.O."/>
        </authorList>
    </citation>
    <scope>NUCLEOTIDE SEQUENCE [LARGE SCALE GENOMIC DNA]</scope>
    <source>
        <strain evidence="1 2">AD3</strain>
    </source>
</reference>
<dbReference type="eggNOG" id="COG3254">
    <property type="taxonomic scope" value="Bacteria"/>
</dbReference>
<dbReference type="PANTHER" id="PTHR43239:SF1">
    <property type="entry name" value="UPF0734 PROTEIN DDB_G0273871_DDB_G0273177"/>
    <property type="match status" value="1"/>
</dbReference>
<evidence type="ECO:0000313" key="1">
    <source>
        <dbReference type="EMBL" id="ETN95128.1"/>
    </source>
</evidence>
<evidence type="ECO:0000313" key="2">
    <source>
        <dbReference type="Proteomes" id="UP000018850"/>
    </source>
</evidence>
<dbReference type="InterPro" id="IPR011008">
    <property type="entry name" value="Dimeric_a/b-barrel"/>
</dbReference>
<gene>
    <name evidence="1" type="ORF">P278_18830</name>
</gene>
<accession>W2UM88</accession>
<dbReference type="EMBL" id="AYXY01000020">
    <property type="protein sequence ID" value="ETN95128.1"/>
    <property type="molecule type" value="Genomic_DNA"/>
</dbReference>
<dbReference type="RefSeq" id="WP_038265669.1">
    <property type="nucleotide sequence ID" value="NZ_AYXY01000020.1"/>
</dbReference>
<keyword evidence="2" id="KW-1185">Reference proteome</keyword>
<dbReference type="InterPro" id="IPR052996">
    <property type="entry name" value="Carb_Metab_Mutarotase"/>
</dbReference>
<dbReference type="AlphaFoldDB" id="W2UM88"/>
<dbReference type="STRING" id="376730.SAMN04487906_1365"/>
<dbReference type="Pfam" id="PF05336">
    <property type="entry name" value="rhaM"/>
    <property type="match status" value="1"/>
</dbReference>
<organism evidence="1 2">
    <name type="scientific">Zhouia amylolytica AD3</name>
    <dbReference type="NCBI Taxonomy" id="1286632"/>
    <lineage>
        <taxon>Bacteria</taxon>
        <taxon>Pseudomonadati</taxon>
        <taxon>Bacteroidota</taxon>
        <taxon>Flavobacteriia</taxon>
        <taxon>Flavobacteriales</taxon>
        <taxon>Flavobacteriaceae</taxon>
        <taxon>Zhouia</taxon>
    </lineage>
</organism>